<dbReference type="Pfam" id="PF01465">
    <property type="entry name" value="GRIP"/>
    <property type="match status" value="1"/>
</dbReference>
<dbReference type="PROSITE" id="PS50913">
    <property type="entry name" value="GRIP"/>
    <property type="match status" value="1"/>
</dbReference>
<feature type="region of interest" description="Disordered" evidence="6">
    <location>
        <begin position="502"/>
        <end position="527"/>
    </location>
</feature>
<dbReference type="SMART" id="SM00755">
    <property type="entry name" value="Grip"/>
    <property type="match status" value="1"/>
</dbReference>
<evidence type="ECO:0000259" key="7">
    <source>
        <dbReference type="PROSITE" id="PS50913"/>
    </source>
</evidence>
<feature type="coiled-coil region" evidence="5">
    <location>
        <begin position="89"/>
        <end position="120"/>
    </location>
</feature>
<keyword evidence="3" id="KW-0597">Phosphoprotein</keyword>
<dbReference type="EMBL" id="JASPKZ010005279">
    <property type="protein sequence ID" value="KAJ9589098.1"/>
    <property type="molecule type" value="Genomic_DNA"/>
</dbReference>
<dbReference type="SUPFAM" id="SSF57997">
    <property type="entry name" value="Tropomyosin"/>
    <property type="match status" value="1"/>
</dbReference>
<feature type="compositionally biased region" description="Basic and acidic residues" evidence="6">
    <location>
        <begin position="245"/>
        <end position="255"/>
    </location>
</feature>
<reference evidence="8" key="2">
    <citation type="submission" date="2023-05" db="EMBL/GenBank/DDBJ databases">
        <authorList>
            <person name="Fouks B."/>
        </authorList>
    </citation>
    <scope>NUCLEOTIDE SEQUENCE</scope>
    <source>
        <strain evidence="8">Stay&amp;Tobe</strain>
        <tissue evidence="8">Testes</tissue>
    </source>
</reference>
<feature type="compositionally biased region" description="Basic and acidic residues" evidence="6">
    <location>
        <begin position="517"/>
        <end position="527"/>
    </location>
</feature>
<evidence type="ECO:0000256" key="4">
    <source>
        <dbReference type="ARBA" id="ARBA00023054"/>
    </source>
</evidence>
<proteinExistence type="predicted"/>
<sequence length="1001" mass="115317">EIKKFDHLLKLKTENTRAGFENTVLRIAELKDIRSKLSEEVQTLKTSIFSTFQQDAWLKIQTTIESFVQAEITVVKKENAELLGEMNEMNQVLKQRGEAISKLREMNNEQDHQLKENNNKIDVIQEDLKSKVLELESKAKSLCDLEKTLVKLKECHQESILRKDDTIKDLEKEMTKFKECQHELETKTSALEAKEEKKKIEKQKLKDSERNLDNDSDETDDQKLKIKELEDEILTLKTRIQQLEREAEEMRRDGDAPSEIMSSSTISRAEDSARLKDLEETFEERYTKLRTVAVRLKKKVSELTTQQTQLEADKKKLSTDKSELQAKINQLSSHAKNLQTMQQEYDRLQDELEIQKGEVKQLTKTLEAAINESTSVKVQLQECQQEKENKIRDFETCTKDKLNLEAAIKDLKSQVQTLKKEKDAENITKKEKEKEIRRLEEELKTIEKKLTDEMDHHRNTQEQLEIRKQECKKRSVLSLEMDDYERSVADLTQQLSAEKSKVKELDSHLETQQQRIQSEEARSKEVKEQLNTSRIKLSELEAFGQERELLIADLTSQIEHHREKSENLVLQLSELAAEKQRLIESARNQQDGLTRQVHVLEEYISRLKENLAERETELADLRAEFANYKVRAQSVLRQKARPEEGTSTFSREDCMEELSQLRQTADILRNKLEDASAKLQTCTVENSAVQEDRARVLQRCQELVDTVQDLRRQNAQLETQLEETATEHREALKIQKLQADTLNQCYKKQLEEAEKQVHGLEQNNTPVGDSSSTQLLQAKDGNMSSTNSLHWSNNGTRFVPVSPAGINPQESENRLEISLLEREEGEGSESVDSVSPRLTTSQDLRTELVPLDKLLSTPSEDDVNVSSTNGGSPSLEIGRTKEQLVMSECRIRHLTGLLSEAERDLAKLTQQNQVLKEEIRRQQRSVEREQHAQNFEYLKNVVLKFVTLQGGDERSRLVPVLNTILKLSPEETNQLNIVAKGGPDLQGAGWSSYLSLWSGTQ</sequence>
<comment type="caution">
    <text evidence="8">The sequence shown here is derived from an EMBL/GenBank/DDBJ whole genome shotgun (WGS) entry which is preliminary data.</text>
</comment>
<dbReference type="PANTHER" id="PTHR18902">
    <property type="entry name" value="NUCLEAR MITOTIC APPARATUS PROTEIN 1-RELATED"/>
    <property type="match status" value="1"/>
</dbReference>
<evidence type="ECO:0000256" key="3">
    <source>
        <dbReference type="ARBA" id="ARBA00022553"/>
    </source>
</evidence>
<dbReference type="InterPro" id="IPR051841">
    <property type="entry name" value="MT-Golgi_org_protein"/>
</dbReference>
<keyword evidence="9" id="KW-1185">Reference proteome</keyword>
<reference evidence="8" key="1">
    <citation type="journal article" date="2023" name="IScience">
        <title>Live-bearing cockroach genome reveals convergent evolutionary mechanisms linked to viviparity in insects and beyond.</title>
        <authorList>
            <person name="Fouks B."/>
            <person name="Harrison M.C."/>
            <person name="Mikhailova A.A."/>
            <person name="Marchal E."/>
            <person name="English S."/>
            <person name="Carruthers M."/>
            <person name="Jennings E.C."/>
            <person name="Chiamaka E.L."/>
            <person name="Frigard R.A."/>
            <person name="Pippel M."/>
            <person name="Attardo G.M."/>
            <person name="Benoit J.B."/>
            <person name="Bornberg-Bauer E."/>
            <person name="Tobe S.S."/>
        </authorList>
    </citation>
    <scope>NUCLEOTIDE SEQUENCE</scope>
    <source>
        <strain evidence="8">Stay&amp;Tobe</strain>
    </source>
</reference>
<dbReference type="InterPro" id="IPR000237">
    <property type="entry name" value="GRIP_dom"/>
</dbReference>
<evidence type="ECO:0000256" key="5">
    <source>
        <dbReference type="SAM" id="Coils"/>
    </source>
</evidence>
<evidence type="ECO:0000256" key="6">
    <source>
        <dbReference type="SAM" id="MobiDB-lite"/>
    </source>
</evidence>
<feature type="region of interest" description="Disordered" evidence="6">
    <location>
        <begin position="193"/>
        <end position="221"/>
    </location>
</feature>
<evidence type="ECO:0000313" key="9">
    <source>
        <dbReference type="Proteomes" id="UP001233999"/>
    </source>
</evidence>
<feature type="compositionally biased region" description="Basic and acidic residues" evidence="6">
    <location>
        <begin position="193"/>
        <end position="213"/>
    </location>
</feature>
<evidence type="ECO:0000313" key="8">
    <source>
        <dbReference type="EMBL" id="KAJ9589098.1"/>
    </source>
</evidence>
<feature type="compositionally biased region" description="Polar residues" evidence="6">
    <location>
        <begin position="781"/>
        <end position="796"/>
    </location>
</feature>
<feature type="region of interest" description="Disordered" evidence="6">
    <location>
        <begin position="781"/>
        <end position="876"/>
    </location>
</feature>
<feature type="non-terminal residue" evidence="8">
    <location>
        <position position="1001"/>
    </location>
</feature>
<dbReference type="Gene3D" id="6.10.250.920">
    <property type="match status" value="1"/>
</dbReference>
<keyword evidence="2" id="KW-0963">Cytoplasm</keyword>
<dbReference type="Proteomes" id="UP001233999">
    <property type="component" value="Unassembled WGS sequence"/>
</dbReference>
<dbReference type="PANTHER" id="PTHR18902:SF25">
    <property type="entry name" value="GRIP AND COILED-COIL DOMAIN-CONTAINING PROTEIN 2"/>
    <property type="match status" value="1"/>
</dbReference>
<feature type="domain" description="GRIP" evidence="7">
    <location>
        <begin position="928"/>
        <end position="978"/>
    </location>
</feature>
<accession>A0AAD7ZYI7</accession>
<name>A0AAD7ZYI7_DIPPU</name>
<gene>
    <name evidence="8" type="ORF">L9F63_017602</name>
</gene>
<comment type="subcellular location">
    <subcellularLocation>
        <location evidence="1">Cytoplasm</location>
    </subcellularLocation>
</comment>
<dbReference type="AlphaFoldDB" id="A0AAD7ZYI7"/>
<feature type="compositionally biased region" description="Basic and acidic residues" evidence="6">
    <location>
        <begin position="811"/>
        <end position="822"/>
    </location>
</feature>
<organism evidence="8 9">
    <name type="scientific">Diploptera punctata</name>
    <name type="common">Pacific beetle cockroach</name>
    <dbReference type="NCBI Taxonomy" id="6984"/>
    <lineage>
        <taxon>Eukaryota</taxon>
        <taxon>Metazoa</taxon>
        <taxon>Ecdysozoa</taxon>
        <taxon>Arthropoda</taxon>
        <taxon>Hexapoda</taxon>
        <taxon>Insecta</taxon>
        <taxon>Pterygota</taxon>
        <taxon>Neoptera</taxon>
        <taxon>Polyneoptera</taxon>
        <taxon>Dictyoptera</taxon>
        <taxon>Blattodea</taxon>
        <taxon>Blaberoidea</taxon>
        <taxon>Blaberidae</taxon>
        <taxon>Diplopterinae</taxon>
        <taxon>Diploptera</taxon>
    </lineage>
</organism>
<keyword evidence="4 5" id="KW-0175">Coiled coil</keyword>
<dbReference type="Gene3D" id="1.10.220.60">
    <property type="entry name" value="GRIP domain"/>
    <property type="match status" value="1"/>
</dbReference>
<dbReference type="GO" id="GO:0005794">
    <property type="term" value="C:Golgi apparatus"/>
    <property type="evidence" value="ECO:0007669"/>
    <property type="project" value="TreeGrafter"/>
</dbReference>
<feature type="coiled-coil region" evidence="5">
    <location>
        <begin position="891"/>
        <end position="932"/>
    </location>
</feature>
<protein>
    <recommendedName>
        <fullName evidence="7">GRIP domain-containing protein</fullName>
    </recommendedName>
</protein>
<evidence type="ECO:0000256" key="1">
    <source>
        <dbReference type="ARBA" id="ARBA00004496"/>
    </source>
</evidence>
<evidence type="ECO:0000256" key="2">
    <source>
        <dbReference type="ARBA" id="ARBA00022490"/>
    </source>
</evidence>
<feature type="region of interest" description="Disordered" evidence="6">
    <location>
        <begin position="245"/>
        <end position="272"/>
    </location>
</feature>